<dbReference type="Proteomes" id="UP000694406">
    <property type="component" value="Unplaced"/>
</dbReference>
<dbReference type="FunFam" id="3.40.50.410:FF:000051">
    <property type="entry name" value="Collagen type XXVIII alpha 1 chain"/>
    <property type="match status" value="1"/>
</dbReference>
<keyword evidence="4" id="KW-0472">Membrane</keyword>
<keyword evidence="7" id="KW-1185">Reference proteome</keyword>
<dbReference type="InterPro" id="IPR036465">
    <property type="entry name" value="vWFA_dom_sf"/>
</dbReference>
<dbReference type="Gene3D" id="3.40.50.410">
    <property type="entry name" value="von Willebrand factor, type A domain"/>
    <property type="match status" value="1"/>
</dbReference>
<reference evidence="6" key="1">
    <citation type="submission" date="2025-08" db="UniProtKB">
        <authorList>
            <consortium name="Ensembl"/>
        </authorList>
    </citation>
    <scope>IDENTIFICATION</scope>
</reference>
<dbReference type="AlphaFoldDB" id="A0A8C5RY66"/>
<evidence type="ECO:0000259" key="5">
    <source>
        <dbReference type="PROSITE" id="PS50234"/>
    </source>
</evidence>
<keyword evidence="4" id="KW-0812">Transmembrane</keyword>
<keyword evidence="2" id="KW-0722">Serine protease inhibitor</keyword>
<accession>A0A8C5RY66</accession>
<name>A0A8C5RY66_LATLA</name>
<dbReference type="PRINTS" id="PR00453">
    <property type="entry name" value="VWFADOMAIN"/>
</dbReference>
<evidence type="ECO:0000256" key="2">
    <source>
        <dbReference type="ARBA" id="ARBA00022900"/>
    </source>
</evidence>
<dbReference type="SMART" id="SM00327">
    <property type="entry name" value="VWA"/>
    <property type="match status" value="1"/>
</dbReference>
<keyword evidence="1" id="KW-0646">Protease inhibitor</keyword>
<dbReference type="InterPro" id="IPR002035">
    <property type="entry name" value="VWF_A"/>
</dbReference>
<dbReference type="PANTHER" id="PTHR24020">
    <property type="entry name" value="COLLAGEN ALPHA"/>
    <property type="match status" value="1"/>
</dbReference>
<keyword evidence="4" id="KW-1133">Transmembrane helix</keyword>
<reference evidence="6" key="2">
    <citation type="submission" date="2025-09" db="UniProtKB">
        <authorList>
            <consortium name="Ensembl"/>
        </authorList>
    </citation>
    <scope>IDENTIFICATION</scope>
</reference>
<dbReference type="Pfam" id="PF00092">
    <property type="entry name" value="VWA"/>
    <property type="match status" value="1"/>
</dbReference>
<dbReference type="GeneTree" id="ENSGT00940000163195"/>
<organism evidence="6 7">
    <name type="scientific">Laticauda laticaudata</name>
    <name type="common">Blue-ringed sea krait</name>
    <name type="synonym">Blue-lipped sea krait</name>
    <dbReference type="NCBI Taxonomy" id="8630"/>
    <lineage>
        <taxon>Eukaryota</taxon>
        <taxon>Metazoa</taxon>
        <taxon>Chordata</taxon>
        <taxon>Craniata</taxon>
        <taxon>Vertebrata</taxon>
        <taxon>Euteleostomi</taxon>
        <taxon>Lepidosauria</taxon>
        <taxon>Squamata</taxon>
        <taxon>Bifurcata</taxon>
        <taxon>Unidentata</taxon>
        <taxon>Episquamata</taxon>
        <taxon>Toxicofera</taxon>
        <taxon>Serpentes</taxon>
        <taxon>Colubroidea</taxon>
        <taxon>Elapidae</taxon>
        <taxon>Laticaudinae</taxon>
        <taxon>Laticauda</taxon>
    </lineage>
</organism>
<feature type="domain" description="VWFA" evidence="5">
    <location>
        <begin position="39"/>
        <end position="218"/>
    </location>
</feature>
<evidence type="ECO:0000313" key="6">
    <source>
        <dbReference type="Ensembl" id="ENSLLTP00000009331.1"/>
    </source>
</evidence>
<proteinExistence type="predicted"/>
<dbReference type="InterPro" id="IPR050525">
    <property type="entry name" value="ECM_Assembly_Org"/>
</dbReference>
<dbReference type="GO" id="GO:0004867">
    <property type="term" value="F:serine-type endopeptidase inhibitor activity"/>
    <property type="evidence" value="ECO:0007669"/>
    <property type="project" value="UniProtKB-KW"/>
</dbReference>
<dbReference type="PROSITE" id="PS50234">
    <property type="entry name" value="VWFA"/>
    <property type="match status" value="1"/>
</dbReference>
<dbReference type="CDD" id="cd00198">
    <property type="entry name" value="vWFA"/>
    <property type="match status" value="1"/>
</dbReference>
<evidence type="ECO:0000256" key="4">
    <source>
        <dbReference type="SAM" id="Phobius"/>
    </source>
</evidence>
<feature type="transmembrane region" description="Helical" evidence="4">
    <location>
        <begin position="21"/>
        <end position="44"/>
    </location>
</feature>
<sequence length="224" mass="25323">MKAAPLLLYMHHNASFLCMNFLNMSFLILSFLDSVCFIDIIFVLDSSESAKSILFDKQKEFAILLSDKVFLMKPTRAQRYDIRLAIMQFSSTVRIDYPFSVWRNLQIFKQKVNEMSYIGHGTYSYYAISNATQLLKAEGRKTGLKVVLLMTDGIDHPKSPDIQDISEKARALGISFITIGLSNDVNNTKLHLISGDSPGKSVLILNEPSLSDKIRNQLVSLFKV</sequence>
<evidence type="ECO:0000256" key="1">
    <source>
        <dbReference type="ARBA" id="ARBA00022690"/>
    </source>
</evidence>
<protein>
    <recommendedName>
        <fullName evidence="5">VWFA domain-containing protein</fullName>
    </recommendedName>
</protein>
<dbReference type="Ensembl" id="ENSLLTT00000009687.1">
    <property type="protein sequence ID" value="ENSLLTP00000009331.1"/>
    <property type="gene ID" value="ENSLLTG00000007146.1"/>
</dbReference>
<dbReference type="SUPFAM" id="SSF53300">
    <property type="entry name" value="vWA-like"/>
    <property type="match status" value="1"/>
</dbReference>
<evidence type="ECO:0000313" key="7">
    <source>
        <dbReference type="Proteomes" id="UP000694406"/>
    </source>
</evidence>
<keyword evidence="3" id="KW-1015">Disulfide bond</keyword>
<evidence type="ECO:0000256" key="3">
    <source>
        <dbReference type="ARBA" id="ARBA00023157"/>
    </source>
</evidence>
<dbReference type="PANTHER" id="PTHR24020:SF49">
    <property type="entry name" value="COLLAGEN ALPHA-1(XXVIII) CHAIN"/>
    <property type="match status" value="1"/>
</dbReference>